<comment type="caution">
    <text evidence="10">The sequence shown here is derived from an EMBL/GenBank/DDBJ whole genome shotgun (WGS) entry which is preliminary data.</text>
</comment>
<organism evidence="10 11">
    <name type="scientific">Tamaricihabitans halophyticus</name>
    <dbReference type="NCBI Taxonomy" id="1262583"/>
    <lineage>
        <taxon>Bacteria</taxon>
        <taxon>Bacillati</taxon>
        <taxon>Actinomycetota</taxon>
        <taxon>Actinomycetes</taxon>
        <taxon>Pseudonocardiales</taxon>
        <taxon>Pseudonocardiaceae</taxon>
        <taxon>Tamaricihabitans</taxon>
    </lineage>
</organism>
<proteinExistence type="inferred from homology"/>
<dbReference type="RefSeq" id="WP_132875882.1">
    <property type="nucleotide sequence ID" value="NZ_SLXQ01000001.1"/>
</dbReference>
<keyword evidence="7 9" id="KW-0472">Membrane</keyword>
<evidence type="ECO:0000256" key="3">
    <source>
        <dbReference type="ARBA" id="ARBA00022448"/>
    </source>
</evidence>
<evidence type="ECO:0000256" key="6">
    <source>
        <dbReference type="ARBA" id="ARBA00022989"/>
    </source>
</evidence>
<accession>A0A4R2R6B5</accession>
<dbReference type="PANTHER" id="PTHR21716">
    <property type="entry name" value="TRANSMEMBRANE PROTEIN"/>
    <property type="match status" value="1"/>
</dbReference>
<feature type="transmembrane region" description="Helical" evidence="9">
    <location>
        <begin position="49"/>
        <end position="71"/>
    </location>
</feature>
<gene>
    <name evidence="10" type="ORF">EV191_1011354</name>
</gene>
<keyword evidence="6 9" id="KW-1133">Transmembrane helix</keyword>
<keyword evidence="4" id="KW-1003">Cell membrane</keyword>
<dbReference type="InterPro" id="IPR002549">
    <property type="entry name" value="AI-2E-like"/>
</dbReference>
<dbReference type="OrthoDB" id="9784366at2"/>
<feature type="compositionally biased region" description="Basic and acidic residues" evidence="8">
    <location>
        <begin position="392"/>
        <end position="402"/>
    </location>
</feature>
<evidence type="ECO:0000256" key="8">
    <source>
        <dbReference type="SAM" id="MobiDB-lite"/>
    </source>
</evidence>
<evidence type="ECO:0000256" key="9">
    <source>
        <dbReference type="SAM" id="Phobius"/>
    </source>
</evidence>
<evidence type="ECO:0000256" key="2">
    <source>
        <dbReference type="ARBA" id="ARBA00009773"/>
    </source>
</evidence>
<keyword evidence="11" id="KW-1185">Reference proteome</keyword>
<feature type="transmembrane region" description="Helical" evidence="9">
    <location>
        <begin position="286"/>
        <end position="302"/>
    </location>
</feature>
<feature type="transmembrane region" description="Helical" evidence="9">
    <location>
        <begin position="258"/>
        <end position="279"/>
    </location>
</feature>
<evidence type="ECO:0000256" key="1">
    <source>
        <dbReference type="ARBA" id="ARBA00004651"/>
    </source>
</evidence>
<feature type="transmembrane region" description="Helical" evidence="9">
    <location>
        <begin position="322"/>
        <end position="353"/>
    </location>
</feature>
<evidence type="ECO:0000256" key="7">
    <source>
        <dbReference type="ARBA" id="ARBA00023136"/>
    </source>
</evidence>
<comment type="subcellular location">
    <subcellularLocation>
        <location evidence="1">Cell membrane</location>
        <topology evidence="1">Multi-pass membrane protein</topology>
    </subcellularLocation>
</comment>
<dbReference type="AlphaFoldDB" id="A0A4R2R6B5"/>
<feature type="transmembrane region" description="Helical" evidence="9">
    <location>
        <begin position="174"/>
        <end position="199"/>
    </location>
</feature>
<comment type="similarity">
    <text evidence="2">Belongs to the autoinducer-2 exporter (AI-2E) (TC 2.A.86) family.</text>
</comment>
<evidence type="ECO:0000256" key="5">
    <source>
        <dbReference type="ARBA" id="ARBA00022692"/>
    </source>
</evidence>
<dbReference type="PANTHER" id="PTHR21716:SF53">
    <property type="entry name" value="PERMEASE PERM-RELATED"/>
    <property type="match status" value="1"/>
</dbReference>
<sequence>MSNKNSASSRDVSDIQGAVPTGLRVSAAWSWRLLVVAAGLYLLVWMLGYFAAVVIPLAIALLLAALLAPAVSQLTRLRVPRGLATGIVLVGGLALLGGVLTFVVSEFTQGLPELQRQVTVSLVQIRDWLVEGPLGLGQEQIQDAIDSALLTLQESQSAIATGALSTAAGIGEGITGFLLALFILIFFLASGDKVWAFLVRGFPGKVRNKVDKAGQRGFQSLVDYVRATALVAVVDAIGIGVGLAIVGVPLVIPLATLTFLAAFIPIVGAIVAGAVAVLIALVSQGFVAALIVLGIVLAVQQLEGNVLQPLLLGRAVKLHPLAVVLAISAGLVAAGIVGALLSVPLLAVISAGVRSLLEDNRKEAAAKAELESDTEPDTGSDSDTEPDTTPDTDEKAPDPEAR</sequence>
<name>A0A4R2R6B5_9PSEU</name>
<dbReference type="Pfam" id="PF01594">
    <property type="entry name" value="AI-2E_transport"/>
    <property type="match status" value="1"/>
</dbReference>
<protein>
    <submittedName>
        <fullName evidence="10">Putative PurR-regulated permease PerM</fullName>
    </submittedName>
</protein>
<evidence type="ECO:0000313" key="10">
    <source>
        <dbReference type="EMBL" id="TCP57399.1"/>
    </source>
</evidence>
<dbReference type="GO" id="GO:0005886">
    <property type="term" value="C:plasma membrane"/>
    <property type="evidence" value="ECO:0007669"/>
    <property type="project" value="UniProtKB-SubCell"/>
</dbReference>
<dbReference type="GO" id="GO:0055085">
    <property type="term" value="P:transmembrane transport"/>
    <property type="evidence" value="ECO:0007669"/>
    <property type="project" value="TreeGrafter"/>
</dbReference>
<keyword evidence="3" id="KW-0813">Transport</keyword>
<feature type="transmembrane region" description="Helical" evidence="9">
    <location>
        <begin position="21"/>
        <end position="43"/>
    </location>
</feature>
<evidence type="ECO:0000313" key="11">
    <source>
        <dbReference type="Proteomes" id="UP000294911"/>
    </source>
</evidence>
<feature type="transmembrane region" description="Helical" evidence="9">
    <location>
        <begin position="83"/>
        <end position="104"/>
    </location>
</feature>
<keyword evidence="5 9" id="KW-0812">Transmembrane</keyword>
<feature type="transmembrane region" description="Helical" evidence="9">
    <location>
        <begin position="229"/>
        <end position="252"/>
    </location>
</feature>
<evidence type="ECO:0000256" key="4">
    <source>
        <dbReference type="ARBA" id="ARBA00022475"/>
    </source>
</evidence>
<feature type="compositionally biased region" description="Acidic residues" evidence="8">
    <location>
        <begin position="371"/>
        <end position="391"/>
    </location>
</feature>
<feature type="region of interest" description="Disordered" evidence="8">
    <location>
        <begin position="364"/>
        <end position="402"/>
    </location>
</feature>
<reference evidence="10 11" key="1">
    <citation type="submission" date="2019-03" db="EMBL/GenBank/DDBJ databases">
        <title>Genomic Encyclopedia of Type Strains, Phase IV (KMG-IV): sequencing the most valuable type-strain genomes for metagenomic binning, comparative biology and taxonomic classification.</title>
        <authorList>
            <person name="Goeker M."/>
        </authorList>
    </citation>
    <scope>NUCLEOTIDE SEQUENCE [LARGE SCALE GENOMIC DNA]</scope>
    <source>
        <strain evidence="10 11">DSM 45765</strain>
    </source>
</reference>
<dbReference type="Proteomes" id="UP000294911">
    <property type="component" value="Unassembled WGS sequence"/>
</dbReference>
<dbReference type="EMBL" id="SLXQ01000001">
    <property type="protein sequence ID" value="TCP57399.1"/>
    <property type="molecule type" value="Genomic_DNA"/>
</dbReference>